<dbReference type="RefSeq" id="WP_106706001.1">
    <property type="nucleotide sequence ID" value="NZ_PXXU01000008.1"/>
</dbReference>
<evidence type="ECO:0000313" key="1">
    <source>
        <dbReference type="EMBL" id="PSJ18187.1"/>
    </source>
</evidence>
<organism evidence="1 2">
    <name type="scientific">Nitrosomonas supralitoralis</name>
    <dbReference type="NCBI Taxonomy" id="2116706"/>
    <lineage>
        <taxon>Bacteria</taxon>
        <taxon>Pseudomonadati</taxon>
        <taxon>Pseudomonadota</taxon>
        <taxon>Betaproteobacteria</taxon>
        <taxon>Nitrosomonadales</taxon>
        <taxon>Nitrosomonadaceae</taxon>
        <taxon>Nitrosomonas</taxon>
    </lineage>
</organism>
<dbReference type="EMBL" id="PXXU01000008">
    <property type="protein sequence ID" value="PSJ18187.1"/>
    <property type="molecule type" value="Genomic_DNA"/>
</dbReference>
<gene>
    <name evidence="1" type="ORF">C7H79_03990</name>
</gene>
<comment type="caution">
    <text evidence="1">The sequence shown here is derived from an EMBL/GenBank/DDBJ whole genome shotgun (WGS) entry which is preliminary data.</text>
</comment>
<dbReference type="OrthoDB" id="6905012at2"/>
<reference evidence="1 2" key="1">
    <citation type="submission" date="2018-03" db="EMBL/GenBank/DDBJ databases">
        <title>Draft genome of Nitrosomonas supralitoralis APG5.</title>
        <authorList>
            <person name="Urakawa H."/>
            <person name="Lopez J.V."/>
        </authorList>
    </citation>
    <scope>NUCLEOTIDE SEQUENCE [LARGE SCALE GENOMIC DNA]</scope>
    <source>
        <strain evidence="1 2">APG5</strain>
    </source>
</reference>
<sequence>MKRLSTLPEDHPIHTKVAQDILRAVASIDYGSVEIVIHDNKVVQIELREKIRIHQKEYESNVAKS</sequence>
<protein>
    <submittedName>
        <fullName evidence="1">DUF2292 domain-containing protein</fullName>
    </submittedName>
</protein>
<accession>A0A2P7NXL0</accession>
<keyword evidence="2" id="KW-1185">Reference proteome</keyword>
<name>A0A2P7NXL0_9PROT</name>
<dbReference type="InterPro" id="IPR018743">
    <property type="entry name" value="DUF2292"/>
</dbReference>
<evidence type="ECO:0000313" key="2">
    <source>
        <dbReference type="Proteomes" id="UP000241912"/>
    </source>
</evidence>
<dbReference type="Pfam" id="PF10055">
    <property type="entry name" value="DUF2292"/>
    <property type="match status" value="1"/>
</dbReference>
<dbReference type="Proteomes" id="UP000241912">
    <property type="component" value="Unassembled WGS sequence"/>
</dbReference>
<proteinExistence type="predicted"/>
<dbReference type="AlphaFoldDB" id="A0A2P7NXL0"/>